<evidence type="ECO:0000256" key="11">
    <source>
        <dbReference type="PIRNR" id="PIRNR016302"/>
    </source>
</evidence>
<evidence type="ECO:0000256" key="6">
    <source>
        <dbReference type="ARBA" id="ARBA00022801"/>
    </source>
</evidence>
<accession>A0A4V4NF59</accession>
<keyword evidence="6 11" id="KW-0378">Hydrolase</keyword>
<dbReference type="Pfam" id="PF03663">
    <property type="entry name" value="Glyco_hydro_76"/>
    <property type="match status" value="1"/>
</dbReference>
<dbReference type="GO" id="GO:0071555">
    <property type="term" value="P:cell wall organization"/>
    <property type="evidence" value="ECO:0007669"/>
    <property type="project" value="UniProtKB-KW"/>
</dbReference>
<evidence type="ECO:0000256" key="10">
    <source>
        <dbReference type="ARBA" id="ARBA00023316"/>
    </source>
</evidence>
<dbReference type="SUPFAM" id="SSF48208">
    <property type="entry name" value="Six-hairpin glycosidases"/>
    <property type="match status" value="1"/>
</dbReference>
<dbReference type="GO" id="GO:0016052">
    <property type="term" value="P:carbohydrate catabolic process"/>
    <property type="evidence" value="ECO:0007669"/>
    <property type="project" value="InterPro"/>
</dbReference>
<evidence type="ECO:0000256" key="2">
    <source>
        <dbReference type="ARBA" id="ARBA00004308"/>
    </source>
</evidence>
<evidence type="ECO:0000256" key="3">
    <source>
        <dbReference type="ARBA" id="ARBA00009699"/>
    </source>
</evidence>
<dbReference type="GO" id="GO:0007117">
    <property type="term" value="P:budding cell bud growth"/>
    <property type="evidence" value="ECO:0007669"/>
    <property type="project" value="TreeGrafter"/>
</dbReference>
<keyword evidence="5 12" id="KW-0732">Signal</keyword>
<feature type="chain" id="PRO_5020663372" description="Mannan endo-1,6-alpha-mannosidase" evidence="12">
    <location>
        <begin position="21"/>
        <end position="460"/>
    </location>
</feature>
<dbReference type="InterPro" id="IPR005198">
    <property type="entry name" value="Glyco_hydro_76"/>
</dbReference>
<evidence type="ECO:0000256" key="8">
    <source>
        <dbReference type="ARBA" id="ARBA00023180"/>
    </source>
</evidence>
<organism evidence="13 14">
    <name type="scientific">Pichia inconspicua</name>
    <dbReference type="NCBI Taxonomy" id="52247"/>
    <lineage>
        <taxon>Eukaryota</taxon>
        <taxon>Fungi</taxon>
        <taxon>Dikarya</taxon>
        <taxon>Ascomycota</taxon>
        <taxon>Saccharomycotina</taxon>
        <taxon>Pichiomycetes</taxon>
        <taxon>Pichiales</taxon>
        <taxon>Pichiaceae</taxon>
        <taxon>Pichia</taxon>
    </lineage>
</organism>
<dbReference type="GO" id="GO:0012505">
    <property type="term" value="C:endomembrane system"/>
    <property type="evidence" value="ECO:0007669"/>
    <property type="project" value="UniProtKB-SubCell"/>
</dbReference>
<comment type="subcellular location">
    <subcellularLocation>
        <location evidence="2">Endomembrane system</location>
    </subcellularLocation>
</comment>
<reference evidence="13 14" key="1">
    <citation type="journal article" date="2019" name="Front. Genet.">
        <title>Whole-Genome Sequencing of the Opportunistic Yeast Pathogen Candida inconspicua Uncovers Its Hybrid Origin.</title>
        <authorList>
            <person name="Mixao V."/>
            <person name="Hansen A.P."/>
            <person name="Saus E."/>
            <person name="Boekhout T."/>
            <person name="Lass-Florl C."/>
            <person name="Gabaldon T."/>
        </authorList>
    </citation>
    <scope>NUCLEOTIDE SEQUENCE [LARGE SCALE GENOMIC DNA]</scope>
    <source>
        <strain evidence="13 14">CBS 180</strain>
    </source>
</reference>
<evidence type="ECO:0000256" key="4">
    <source>
        <dbReference type="ARBA" id="ARBA00012350"/>
    </source>
</evidence>
<dbReference type="EMBL" id="SELW01000657">
    <property type="protein sequence ID" value="TID14836.1"/>
    <property type="molecule type" value="Genomic_DNA"/>
</dbReference>
<evidence type="ECO:0000256" key="12">
    <source>
        <dbReference type="SAM" id="SignalP"/>
    </source>
</evidence>
<dbReference type="STRING" id="52247.A0A4V4NF59"/>
<dbReference type="PIRSF" id="PIRSF016302">
    <property type="entry name" value="Man_a_manosd"/>
    <property type="match status" value="1"/>
</dbReference>
<dbReference type="Proteomes" id="UP000307173">
    <property type="component" value="Unassembled WGS sequence"/>
</dbReference>
<evidence type="ECO:0000256" key="5">
    <source>
        <dbReference type="ARBA" id="ARBA00022729"/>
    </source>
</evidence>
<evidence type="ECO:0000256" key="9">
    <source>
        <dbReference type="ARBA" id="ARBA00023295"/>
    </source>
</evidence>
<proteinExistence type="inferred from homology"/>
<dbReference type="PANTHER" id="PTHR12145">
    <property type="entry name" value="MANNAN ENDO-1,6-ALPHA-MANNOSIDASE DCW1"/>
    <property type="match status" value="1"/>
</dbReference>
<sequence>MKYSNLLAAVAVSLLPTSNAIELQVGNKDSVCNAATEIIDGIMDYYLGIRYGGTVGMFQQPYYWWESGLVFGGLIDTWKICNNDTYVDIIKAAFEHQKGVDNNFHAENQSDVMANDDQLFWGLAAMEAAERDFPELSNGNNEPSYIDLAFTVYNEMASRWDENTCGGGLRWQILNNMSGWDYKSTVSTAGLFALSGRFARYTDDDDYKRTASRVLRWMKKSHFVHQVEGNDFYNVHDGANINDNNRCPVVNGALWSYNYALMIMGSAYMYGATQDATWSDEVGKFIGGLEHYMLNSTGGDTLFEYQCEQWEKCNNDQRAFRAAVARSLGEVVQLVPEQADRAQRIIDASAKGAAASCSGGSDEKTCGMNWGIDGWDGLYGLGEQIAALEVIQNSVINTIPQPCTEETCGEDVDDDNISTVPAPTITIQITDVNTNIITETLTVSKIDQVFYTGSTTSSSD</sequence>
<dbReference type="GO" id="GO:0009272">
    <property type="term" value="P:fungal-type cell wall biogenesis"/>
    <property type="evidence" value="ECO:0007669"/>
    <property type="project" value="TreeGrafter"/>
</dbReference>
<dbReference type="PANTHER" id="PTHR12145:SF36">
    <property type="entry name" value="MANNAN ENDO-1,6-ALPHA-MANNOSIDASE DCW1"/>
    <property type="match status" value="1"/>
</dbReference>
<dbReference type="InterPro" id="IPR008928">
    <property type="entry name" value="6-hairpin_glycosidase_sf"/>
</dbReference>
<comment type="similarity">
    <text evidence="3 11">Belongs to the glycosyl hydrolase 76 family.</text>
</comment>
<dbReference type="AlphaFoldDB" id="A0A4V4NF59"/>
<dbReference type="InterPro" id="IPR014480">
    <property type="entry name" value="Mannan-1_6-alpha_mannosidase"/>
</dbReference>
<name>A0A4V4NF59_9ASCO</name>
<dbReference type="Gene3D" id="1.50.10.20">
    <property type="match status" value="1"/>
</dbReference>
<dbReference type="OrthoDB" id="4187847at2759"/>
<dbReference type="FunFam" id="1.50.10.20:FF:000006">
    <property type="entry name" value="Mannan endo-1,6-alpha-mannosidase"/>
    <property type="match status" value="1"/>
</dbReference>
<evidence type="ECO:0000256" key="1">
    <source>
        <dbReference type="ARBA" id="ARBA00001452"/>
    </source>
</evidence>
<dbReference type="GO" id="GO:0008496">
    <property type="term" value="F:mannan endo-1,6-alpha-mannosidase activity"/>
    <property type="evidence" value="ECO:0007669"/>
    <property type="project" value="UniProtKB-UniRule"/>
</dbReference>
<comment type="catalytic activity">
    <reaction evidence="1 11">
        <text>Random hydrolysis of (1-&gt;6)-alpha-D-mannosidic linkages in unbranched (1-&gt;6)-mannans.</text>
        <dbReference type="EC" id="3.2.1.101"/>
    </reaction>
</comment>
<feature type="signal peptide" evidence="12">
    <location>
        <begin position="1"/>
        <end position="20"/>
    </location>
</feature>
<comment type="caution">
    <text evidence="13">The sequence shown here is derived from an EMBL/GenBank/DDBJ whole genome shotgun (WGS) entry which is preliminary data.</text>
</comment>
<keyword evidence="7" id="KW-0472">Membrane</keyword>
<gene>
    <name evidence="13" type="ORF">CANINC_004507</name>
</gene>
<evidence type="ECO:0000256" key="7">
    <source>
        <dbReference type="ARBA" id="ARBA00023136"/>
    </source>
</evidence>
<dbReference type="EC" id="3.2.1.101" evidence="4 11"/>
<keyword evidence="10" id="KW-0961">Cell wall biogenesis/degradation</keyword>
<keyword evidence="8" id="KW-0325">Glycoprotein</keyword>
<evidence type="ECO:0000313" key="14">
    <source>
        <dbReference type="Proteomes" id="UP000307173"/>
    </source>
</evidence>
<keyword evidence="14" id="KW-1185">Reference proteome</keyword>
<keyword evidence="9 11" id="KW-0326">Glycosidase</keyword>
<evidence type="ECO:0000313" key="13">
    <source>
        <dbReference type="EMBL" id="TID14836.1"/>
    </source>
</evidence>
<protein>
    <recommendedName>
        <fullName evidence="4 11">Mannan endo-1,6-alpha-mannosidase</fullName>
        <ecNumber evidence="4 11">3.2.1.101</ecNumber>
    </recommendedName>
</protein>